<gene>
    <name evidence="1" type="ORF">PIB30_091829</name>
</gene>
<reference evidence="1 2" key="1">
    <citation type="journal article" date="2023" name="Plants (Basel)">
        <title>Bridging the Gap: Combining Genomics and Transcriptomics Approaches to Understand Stylosanthes scabra, an Orphan Legume from the Brazilian Caatinga.</title>
        <authorList>
            <person name="Ferreira-Neto J.R.C."/>
            <person name="da Silva M.D."/>
            <person name="Binneck E."/>
            <person name="de Melo N.F."/>
            <person name="da Silva R.H."/>
            <person name="de Melo A.L.T.M."/>
            <person name="Pandolfi V."/>
            <person name="Bustamante F.O."/>
            <person name="Brasileiro-Vidal A.C."/>
            <person name="Benko-Iseppon A.M."/>
        </authorList>
    </citation>
    <scope>NUCLEOTIDE SEQUENCE [LARGE SCALE GENOMIC DNA]</scope>
    <source>
        <tissue evidence="1">Leaves</tissue>
    </source>
</reference>
<name>A0ABU6YVD3_9FABA</name>
<dbReference type="EMBL" id="JASCZI010243513">
    <property type="protein sequence ID" value="MED6213299.1"/>
    <property type="molecule type" value="Genomic_DNA"/>
</dbReference>
<dbReference type="Proteomes" id="UP001341840">
    <property type="component" value="Unassembled WGS sequence"/>
</dbReference>
<sequence>MLPCYNETRRSSLKSYLALELPWLLVGCFKATRLPTRFKDHGPEATWNKGTRVTWLPRGLQKDPGFDRILQTSVSRKTANKPIAEACETNPMVKRNAMHKALKHLR</sequence>
<proteinExistence type="predicted"/>
<protein>
    <submittedName>
        <fullName evidence="1">Uncharacterized protein</fullName>
    </submittedName>
</protein>
<evidence type="ECO:0000313" key="1">
    <source>
        <dbReference type="EMBL" id="MED6213299.1"/>
    </source>
</evidence>
<accession>A0ABU6YVD3</accession>
<keyword evidence="2" id="KW-1185">Reference proteome</keyword>
<comment type="caution">
    <text evidence="1">The sequence shown here is derived from an EMBL/GenBank/DDBJ whole genome shotgun (WGS) entry which is preliminary data.</text>
</comment>
<evidence type="ECO:0000313" key="2">
    <source>
        <dbReference type="Proteomes" id="UP001341840"/>
    </source>
</evidence>
<organism evidence="1 2">
    <name type="scientific">Stylosanthes scabra</name>
    <dbReference type="NCBI Taxonomy" id="79078"/>
    <lineage>
        <taxon>Eukaryota</taxon>
        <taxon>Viridiplantae</taxon>
        <taxon>Streptophyta</taxon>
        <taxon>Embryophyta</taxon>
        <taxon>Tracheophyta</taxon>
        <taxon>Spermatophyta</taxon>
        <taxon>Magnoliopsida</taxon>
        <taxon>eudicotyledons</taxon>
        <taxon>Gunneridae</taxon>
        <taxon>Pentapetalae</taxon>
        <taxon>rosids</taxon>
        <taxon>fabids</taxon>
        <taxon>Fabales</taxon>
        <taxon>Fabaceae</taxon>
        <taxon>Papilionoideae</taxon>
        <taxon>50 kb inversion clade</taxon>
        <taxon>dalbergioids sensu lato</taxon>
        <taxon>Dalbergieae</taxon>
        <taxon>Pterocarpus clade</taxon>
        <taxon>Stylosanthes</taxon>
    </lineage>
</organism>